<dbReference type="InterPro" id="IPR027417">
    <property type="entry name" value="P-loop_NTPase"/>
</dbReference>
<accession>A0A255Y9C5</accession>
<protein>
    <recommendedName>
        <fullName evidence="3">Sulfotransferase domain-containing protein</fullName>
    </recommendedName>
</protein>
<reference evidence="1 2" key="1">
    <citation type="submission" date="2017-07" db="EMBL/GenBank/DDBJ databases">
        <title>Sandarakinorhabdus cyanobacteriorum sp. nov., a novel bacterium isolated from cyanobacterial aggregates in a eutrophic lake.</title>
        <authorList>
            <person name="Cai H."/>
        </authorList>
    </citation>
    <scope>NUCLEOTIDE SEQUENCE [LARGE SCALE GENOMIC DNA]</scope>
    <source>
        <strain evidence="1 2">TH057</strain>
    </source>
</reference>
<keyword evidence="2" id="KW-1185">Reference proteome</keyword>
<dbReference type="Gene3D" id="3.40.50.300">
    <property type="entry name" value="P-loop containing nucleotide triphosphate hydrolases"/>
    <property type="match status" value="1"/>
</dbReference>
<dbReference type="Pfam" id="PF13469">
    <property type="entry name" value="Sulfotransfer_3"/>
    <property type="match status" value="1"/>
</dbReference>
<gene>
    <name evidence="1" type="ORF">CHU93_13610</name>
</gene>
<name>A0A255Y9C5_9SPHN</name>
<dbReference type="OrthoDB" id="7540582at2"/>
<dbReference type="AlphaFoldDB" id="A0A255Y9C5"/>
<organism evidence="1 2">
    <name type="scientific">Sandarakinorhabdus cyanobacteriorum</name>
    <dbReference type="NCBI Taxonomy" id="1981098"/>
    <lineage>
        <taxon>Bacteria</taxon>
        <taxon>Pseudomonadati</taxon>
        <taxon>Pseudomonadota</taxon>
        <taxon>Alphaproteobacteria</taxon>
        <taxon>Sphingomonadales</taxon>
        <taxon>Sphingosinicellaceae</taxon>
        <taxon>Sandarakinorhabdus</taxon>
    </lineage>
</organism>
<dbReference type="RefSeq" id="WP_094474702.1">
    <property type="nucleotide sequence ID" value="NZ_NOXT01000121.1"/>
</dbReference>
<evidence type="ECO:0000313" key="2">
    <source>
        <dbReference type="Proteomes" id="UP000216991"/>
    </source>
</evidence>
<dbReference type="EMBL" id="NOXT01000121">
    <property type="protein sequence ID" value="OYQ25753.1"/>
    <property type="molecule type" value="Genomic_DNA"/>
</dbReference>
<dbReference type="Proteomes" id="UP000216991">
    <property type="component" value="Unassembled WGS sequence"/>
</dbReference>
<proteinExistence type="predicted"/>
<comment type="caution">
    <text evidence="1">The sequence shown here is derived from an EMBL/GenBank/DDBJ whole genome shotgun (WGS) entry which is preliminary data.</text>
</comment>
<sequence>MTTPPLLIHVGYHKTATTWMQRRLFTPPLGYHPIMEHETVFAHFVRPHMFEYDAAAARAAVAKALAEVPVGLTPVISSEILCGNPTYGSREALGIARRLHDAAPGARILVTIREQVAAIASTYMQYLQRGGEFSAQAFFAEAPEVGWPVFNHAHFRYDRFVAMYADLFGPDQVLVCNQELLMRDHVGFAQRIADFAGQPGPVNQAALNPERTGVSYPEYGAGLLRFINNVRPGPAGPSAMPNLGSAGDLLYRAAGKLLRLDLVRSGFGNRKPVTDYVRKRYAGAFVDSNRALAAMVQPGLPFERYQGLG</sequence>
<dbReference type="SUPFAM" id="SSF52540">
    <property type="entry name" value="P-loop containing nucleoside triphosphate hydrolases"/>
    <property type="match status" value="1"/>
</dbReference>
<evidence type="ECO:0008006" key="3">
    <source>
        <dbReference type="Google" id="ProtNLM"/>
    </source>
</evidence>
<evidence type="ECO:0000313" key="1">
    <source>
        <dbReference type="EMBL" id="OYQ25753.1"/>
    </source>
</evidence>